<organism evidence="1 2">
    <name type="scientific">Nitrospira defluvii</name>
    <dbReference type="NCBI Taxonomy" id="330214"/>
    <lineage>
        <taxon>Bacteria</taxon>
        <taxon>Pseudomonadati</taxon>
        <taxon>Nitrospirota</taxon>
        <taxon>Nitrospiria</taxon>
        <taxon>Nitrospirales</taxon>
        <taxon>Nitrospiraceae</taxon>
        <taxon>Nitrospira</taxon>
    </lineage>
</organism>
<gene>
    <name evidence="1" type="ORF">NIDE1810</name>
</gene>
<dbReference type="Proteomes" id="UP000001660">
    <property type="component" value="Chromosome"/>
</dbReference>
<accession>D8PE80</accession>
<proteinExistence type="predicted"/>
<dbReference type="HOGENOM" id="CLU_2841639_0_0_0"/>
<protein>
    <submittedName>
        <fullName evidence="1">Uncharacterized protein</fullName>
    </submittedName>
</protein>
<reference evidence="1 2" key="1">
    <citation type="journal article" date="2010" name="Proc. Natl. Acad. Sci. U.S.A.">
        <title>A Nitrospira metagenome illuminates the physiology and evolution of globally important nitrite-oxidizing bacteria.</title>
        <authorList>
            <person name="Lucker S."/>
            <person name="Wagner M."/>
            <person name="Maixner F."/>
            <person name="Pelletier E."/>
            <person name="Koch H."/>
            <person name="Vacherie B."/>
            <person name="Rattei T."/>
            <person name="Sinninghe Damste J."/>
            <person name="Spieck E."/>
            <person name="Le Paslier D."/>
            <person name="Daims H."/>
        </authorList>
    </citation>
    <scope>NUCLEOTIDE SEQUENCE [LARGE SCALE GENOMIC DNA]</scope>
</reference>
<evidence type="ECO:0000313" key="1">
    <source>
        <dbReference type="EMBL" id="CBK41539.1"/>
    </source>
</evidence>
<dbReference type="STRING" id="330214.NIDE1810"/>
<dbReference type="AlphaFoldDB" id="D8PE80"/>
<dbReference type="EMBL" id="FP929003">
    <property type="protein sequence ID" value="CBK41539.1"/>
    <property type="molecule type" value="Genomic_DNA"/>
</dbReference>
<name>D8PE80_9BACT</name>
<dbReference type="KEGG" id="nde:NIDE1810"/>
<sequence>MIVVCPSLAQLRRVVFRRPLEAMDNHLKLEPLVHRACERLDGMGELEDNAPALRDCSLFPRERFI</sequence>
<keyword evidence="2" id="KW-1185">Reference proteome</keyword>
<evidence type="ECO:0000313" key="2">
    <source>
        <dbReference type="Proteomes" id="UP000001660"/>
    </source>
</evidence>